<dbReference type="Proteomes" id="UP000249748">
    <property type="component" value="Unassembled WGS sequence"/>
</dbReference>
<evidence type="ECO:0000313" key="1">
    <source>
        <dbReference type="EMBL" id="RAK93223.1"/>
    </source>
</evidence>
<evidence type="ECO:0000313" key="2">
    <source>
        <dbReference type="Proteomes" id="UP000249748"/>
    </source>
</evidence>
<reference evidence="1" key="1">
    <citation type="submission" date="2018-02" db="EMBL/GenBank/DDBJ databases">
        <title>The genomes of Aspergillus section Nigri reveals drivers in fungal speciation.</title>
        <authorList>
            <consortium name="DOE Joint Genome Institute"/>
            <person name="Vesth T.C."/>
            <person name="Nybo J."/>
            <person name="Theobald S."/>
            <person name="Brandl J."/>
            <person name="Frisvad J.C."/>
            <person name="Nielsen K.F."/>
            <person name="Lyhne E.K."/>
            <person name="Kogle M.E."/>
            <person name="Kuo A."/>
            <person name="Riley R."/>
            <person name="Clum A."/>
            <person name="Nolan M."/>
            <person name="Lipzen A."/>
            <person name="Salamov A."/>
            <person name="Henrissat B."/>
            <person name="Wiebenga A."/>
            <person name="De vries R.P."/>
            <person name="Grigoriev I.V."/>
            <person name="Mortensen U.H."/>
            <person name="Andersen M.R."/>
            <person name="Baker S.E."/>
        </authorList>
    </citation>
    <scope>NUCLEOTIDE SEQUENCE</scope>
    <source>
        <strain evidence="1">CBS 115574</strain>
    </source>
</reference>
<organism evidence="1 2">
    <name type="scientific">Aspergillus costaricaensis CBS 115574</name>
    <dbReference type="NCBI Taxonomy" id="1448317"/>
    <lineage>
        <taxon>Eukaryota</taxon>
        <taxon>Fungi</taxon>
        <taxon>Dikarya</taxon>
        <taxon>Ascomycota</taxon>
        <taxon>Pezizomycotina</taxon>
        <taxon>Eurotiomycetes</taxon>
        <taxon>Eurotiomycetidae</taxon>
        <taxon>Eurotiales</taxon>
        <taxon>Aspergillaceae</taxon>
        <taxon>Aspergillus</taxon>
        <taxon>Aspergillus subgen. Circumdati</taxon>
    </lineage>
</organism>
<gene>
    <name evidence="1" type="ORF">BO79DRAFT_250919</name>
</gene>
<name>A0ACD1IT24_9EURO</name>
<dbReference type="EMBL" id="KZ824537">
    <property type="protein sequence ID" value="RAK93223.1"/>
    <property type="molecule type" value="Genomic_DNA"/>
</dbReference>
<accession>A0ACD1IT24</accession>
<sequence length="348" mass="40232">MVVNPGDGDSPPPTKHSFGQDFFSKIGNKIKYFFMKRMPGFMDKISDYLVKRLFKFAEKLTQRSVPSSKPQEIIENPQTEDDFKKNVEFLVKQSNLGDHTSQLNESYLREVAKKAVQLKNDPKNHLNNPDQITTLTQLALYQPVLYCEALQELVKRIISVATRAVPENPKEPGEKLEGASLRFMNSDAEHTIRKLEDLSQVDFKADDYTPLGTQLDKRVLKPFIYDFLDTGKVLPRPLLIFTITDGEPSTEAHDTFREKIVECMQFLTKHEYPRELVNFNISQVGNDSNAGKFLESLKNDNEIQDILHCTAEHLDERFEELRANERDLERWVLEMLSRQIRIKKPEPT</sequence>
<keyword evidence="2" id="KW-1185">Reference proteome</keyword>
<protein>
    <submittedName>
        <fullName evidence="1">Uncharacterized protein</fullName>
    </submittedName>
</protein>
<proteinExistence type="predicted"/>